<evidence type="ECO:0000313" key="3">
    <source>
        <dbReference type="Proteomes" id="UP001162156"/>
    </source>
</evidence>
<comment type="caution">
    <text evidence="2">The sequence shown here is derived from an EMBL/GenBank/DDBJ whole genome shotgun (WGS) entry which is preliminary data.</text>
</comment>
<feature type="region of interest" description="Disordered" evidence="1">
    <location>
        <begin position="23"/>
        <end position="64"/>
    </location>
</feature>
<organism evidence="2 3">
    <name type="scientific">Rhamnusium bicolor</name>
    <dbReference type="NCBI Taxonomy" id="1586634"/>
    <lineage>
        <taxon>Eukaryota</taxon>
        <taxon>Metazoa</taxon>
        <taxon>Ecdysozoa</taxon>
        <taxon>Arthropoda</taxon>
        <taxon>Hexapoda</taxon>
        <taxon>Insecta</taxon>
        <taxon>Pterygota</taxon>
        <taxon>Neoptera</taxon>
        <taxon>Endopterygota</taxon>
        <taxon>Coleoptera</taxon>
        <taxon>Polyphaga</taxon>
        <taxon>Cucujiformia</taxon>
        <taxon>Chrysomeloidea</taxon>
        <taxon>Cerambycidae</taxon>
        <taxon>Lepturinae</taxon>
        <taxon>Rhagiini</taxon>
        <taxon>Rhamnusium</taxon>
    </lineage>
</organism>
<feature type="compositionally biased region" description="Basic and acidic residues" evidence="1">
    <location>
        <begin position="50"/>
        <end position="64"/>
    </location>
</feature>
<evidence type="ECO:0000256" key="1">
    <source>
        <dbReference type="SAM" id="MobiDB-lite"/>
    </source>
</evidence>
<feature type="compositionally biased region" description="Acidic residues" evidence="1">
    <location>
        <begin position="32"/>
        <end position="44"/>
    </location>
</feature>
<sequence>MHDIRKISTSFFYFNKFLLRADRETSSQPEVAEADEPMGADADDNIPNWTDDRMDMKDFPFTKK</sequence>
<accession>A0AAV8X673</accession>
<evidence type="ECO:0000313" key="2">
    <source>
        <dbReference type="EMBL" id="KAJ8934281.1"/>
    </source>
</evidence>
<protein>
    <submittedName>
        <fullName evidence="2">Uncharacterized protein</fullName>
    </submittedName>
</protein>
<dbReference type="AlphaFoldDB" id="A0AAV8X673"/>
<proteinExistence type="predicted"/>
<keyword evidence="3" id="KW-1185">Reference proteome</keyword>
<dbReference type="Proteomes" id="UP001162156">
    <property type="component" value="Unassembled WGS sequence"/>
</dbReference>
<reference evidence="2" key="1">
    <citation type="journal article" date="2023" name="Insect Mol. Biol.">
        <title>Genome sequencing provides insights into the evolution of gene families encoding plant cell wall-degrading enzymes in longhorned beetles.</title>
        <authorList>
            <person name="Shin N.R."/>
            <person name="Okamura Y."/>
            <person name="Kirsch R."/>
            <person name="Pauchet Y."/>
        </authorList>
    </citation>
    <scope>NUCLEOTIDE SEQUENCE</scope>
    <source>
        <strain evidence="2">RBIC_L_NR</strain>
    </source>
</reference>
<dbReference type="EMBL" id="JANEYF010003737">
    <property type="protein sequence ID" value="KAJ8934281.1"/>
    <property type="molecule type" value="Genomic_DNA"/>
</dbReference>
<name>A0AAV8X673_9CUCU</name>
<gene>
    <name evidence="2" type="ORF">NQ314_013467</name>
</gene>